<gene>
    <name evidence="9" type="ORF">QU665_09510</name>
</gene>
<evidence type="ECO:0000256" key="6">
    <source>
        <dbReference type="ARBA" id="ARBA00048178"/>
    </source>
</evidence>
<proteinExistence type="inferred from homology"/>
<evidence type="ECO:0000256" key="5">
    <source>
        <dbReference type="ARBA" id="ARBA00032897"/>
    </source>
</evidence>
<sequence length="468" mass="49895">MSSEDRLNTSLSGTSSDSALMTRVGESVESLVQQLARDHTLARVQEEGSLWSYLGKSISDAYMRRAQTEGVRGGRAIVMAGPPGAGKSRGVESVHEALGPERSVELGVDESNFITVDADDIKQLLLGFPVEGIDVDPALLAGAKEHWDHLISVAAPDALEDGRKLQRGELSTLVHPLSTALADEVRRDLIETQVDIKVEGTLRWMESPTVGQGPTLVRELEGAGYRQVSIVAVDTPSELCLEGARMRWEVPRSQGNAGARYTPPGAVLSCFEIGQDGGEISQCVKNADSTHQLACQSQGLEEVNLFVAHRSPLNPTIVEHIDRSGHSELLSKGAPKMRVAPETTPPGPGITPPGSSGLERVNQVLKGAVNGPEQSNPTVTVRVPGVEGSITVEPTGEGGALTSEDITGALRRLGVRPTRNSQSRGSSRKAKPQEEDVSRTSGVNRRKVNPRPTQSESRGGRGGYGRSR</sequence>
<dbReference type="RefSeq" id="WP_075392056.1">
    <property type="nucleotide sequence ID" value="NZ_JAXBCZ010000001.1"/>
</dbReference>
<reference evidence="9 10" key="1">
    <citation type="submission" date="2023-06" db="EMBL/GenBank/DDBJ databases">
        <title>Actinomyces orist ORNL 0101 HMT-893 genome.</title>
        <authorList>
            <person name="Johnston C.D."/>
            <person name="Chen T."/>
            <person name="Dewhirst F.E."/>
        </authorList>
    </citation>
    <scope>NUCLEOTIDE SEQUENCE [LARGE SCALE GENOMIC DNA]</scope>
    <source>
        <strain evidence="9 10">ORNL 0101</strain>
    </source>
</reference>
<protein>
    <recommendedName>
        <fullName evidence="5">UDP-N-acetylglucosamine kinase</fullName>
        <ecNumber evidence="2">2.7.1.176</ecNumber>
    </recommendedName>
    <alternativeName>
        <fullName evidence="5">UDP-N-acetylglucosamine kinase</fullName>
    </alternativeName>
</protein>
<keyword evidence="4" id="KW-0067">ATP-binding</keyword>
<evidence type="ECO:0000256" key="2">
    <source>
        <dbReference type="ARBA" id="ARBA00011963"/>
    </source>
</evidence>
<dbReference type="GO" id="GO:0005524">
    <property type="term" value="F:ATP binding"/>
    <property type="evidence" value="ECO:0007669"/>
    <property type="project" value="UniProtKB-KW"/>
</dbReference>
<feature type="compositionally biased region" description="Polar residues" evidence="7">
    <location>
        <begin position="8"/>
        <end position="19"/>
    </location>
</feature>
<name>A0AAW9KX06_9ACTO</name>
<comment type="caution">
    <text evidence="9">The sequence shown here is derived from an EMBL/GenBank/DDBJ whole genome shotgun (WGS) entry which is preliminary data.</text>
</comment>
<dbReference type="Proteomes" id="UP001289581">
    <property type="component" value="Unassembled WGS sequence"/>
</dbReference>
<evidence type="ECO:0000256" key="7">
    <source>
        <dbReference type="SAM" id="MobiDB-lite"/>
    </source>
</evidence>
<comment type="catalytic activity">
    <reaction evidence="6">
        <text>UDP-N-acetyl-alpha-D-glucosamine + ATP = UDP-N-acetyl-alpha-D-glucosamine 3'-phosphate + ADP + H(+)</text>
        <dbReference type="Rhea" id="RHEA:32671"/>
        <dbReference type="ChEBI" id="CHEBI:15378"/>
        <dbReference type="ChEBI" id="CHEBI:30616"/>
        <dbReference type="ChEBI" id="CHEBI:57705"/>
        <dbReference type="ChEBI" id="CHEBI:64353"/>
        <dbReference type="ChEBI" id="CHEBI:456216"/>
        <dbReference type="EC" id="2.7.1.176"/>
    </reaction>
</comment>
<keyword evidence="10" id="KW-1185">Reference proteome</keyword>
<evidence type="ECO:0000256" key="1">
    <source>
        <dbReference type="ARBA" id="ARBA00009104"/>
    </source>
</evidence>
<dbReference type="Gene3D" id="3.40.50.300">
    <property type="entry name" value="P-loop containing nucleotide triphosphate hydrolases"/>
    <property type="match status" value="1"/>
</dbReference>
<dbReference type="AlphaFoldDB" id="A0AAW9KX06"/>
<dbReference type="InterPro" id="IPR027417">
    <property type="entry name" value="P-loop_NTPase"/>
</dbReference>
<evidence type="ECO:0000256" key="3">
    <source>
        <dbReference type="ARBA" id="ARBA00022741"/>
    </source>
</evidence>
<dbReference type="InterPro" id="IPR010488">
    <property type="entry name" value="Zeta_toxin_domain"/>
</dbReference>
<comment type="similarity">
    <text evidence="1">Belongs to the zeta toxin family.</text>
</comment>
<feature type="domain" description="Zeta toxin" evidence="8">
    <location>
        <begin position="168"/>
        <end position="272"/>
    </location>
</feature>
<evidence type="ECO:0000259" key="8">
    <source>
        <dbReference type="Pfam" id="PF06414"/>
    </source>
</evidence>
<evidence type="ECO:0000313" key="10">
    <source>
        <dbReference type="Proteomes" id="UP001289581"/>
    </source>
</evidence>
<organism evidence="9 10">
    <name type="scientific">Actinomyces oris</name>
    <dbReference type="NCBI Taxonomy" id="544580"/>
    <lineage>
        <taxon>Bacteria</taxon>
        <taxon>Bacillati</taxon>
        <taxon>Actinomycetota</taxon>
        <taxon>Actinomycetes</taxon>
        <taxon>Actinomycetales</taxon>
        <taxon>Actinomycetaceae</taxon>
        <taxon>Actinomyces</taxon>
    </lineage>
</organism>
<feature type="region of interest" description="Disordered" evidence="7">
    <location>
        <begin position="332"/>
        <end position="468"/>
    </location>
</feature>
<feature type="region of interest" description="Disordered" evidence="7">
    <location>
        <begin position="1"/>
        <end position="20"/>
    </location>
</feature>
<accession>A0AAW9KX06</accession>
<dbReference type="Pfam" id="PF06414">
    <property type="entry name" value="Zeta_toxin"/>
    <property type="match status" value="1"/>
</dbReference>
<dbReference type="EC" id="2.7.1.176" evidence="2"/>
<evidence type="ECO:0000256" key="4">
    <source>
        <dbReference type="ARBA" id="ARBA00022840"/>
    </source>
</evidence>
<dbReference type="EMBL" id="JAXBCZ010000001">
    <property type="protein sequence ID" value="MEA1305299.1"/>
    <property type="molecule type" value="Genomic_DNA"/>
</dbReference>
<keyword evidence="3" id="KW-0547">Nucleotide-binding</keyword>
<dbReference type="GO" id="GO:0016301">
    <property type="term" value="F:kinase activity"/>
    <property type="evidence" value="ECO:0007669"/>
    <property type="project" value="InterPro"/>
</dbReference>
<evidence type="ECO:0000313" key="9">
    <source>
        <dbReference type="EMBL" id="MEA1305299.1"/>
    </source>
</evidence>
<dbReference type="SUPFAM" id="SSF52540">
    <property type="entry name" value="P-loop containing nucleoside triphosphate hydrolases"/>
    <property type="match status" value="1"/>
</dbReference>